<evidence type="ECO:0000313" key="1">
    <source>
        <dbReference type="EMBL" id="GGP21243.1"/>
    </source>
</evidence>
<dbReference type="Proteomes" id="UP000610960">
    <property type="component" value="Unassembled WGS sequence"/>
</dbReference>
<sequence length="145" mass="16165">MDSVVDAMDRLLMKASSPSFSRAVGKSTVEDVIAVVNALRESKCKASIDLDEAERLLGNYYIAEHRVRDIIRRIIDVILDRYGGELKKVYPLLPAEFRDALGSAANSDDYLDRLVDALIKELQGPENDLAELVRIARQARSECGK</sequence>
<dbReference type="EMBL" id="BMNL01000003">
    <property type="protein sequence ID" value="GGP21243.1"/>
    <property type="molecule type" value="Genomic_DNA"/>
</dbReference>
<accession>A0A830GVN3</accession>
<keyword evidence="2" id="KW-1185">Reference proteome</keyword>
<name>A0A830GVN3_9CREN</name>
<dbReference type="RefSeq" id="WP_188596559.1">
    <property type="nucleotide sequence ID" value="NZ_BMNL01000003.1"/>
</dbReference>
<reference evidence="1" key="1">
    <citation type="journal article" date="2014" name="Int. J. Syst. Evol. Microbiol.">
        <title>Complete genome sequence of Corynebacterium casei LMG S-19264T (=DSM 44701T), isolated from a smear-ripened cheese.</title>
        <authorList>
            <consortium name="US DOE Joint Genome Institute (JGI-PGF)"/>
            <person name="Walter F."/>
            <person name="Albersmeier A."/>
            <person name="Kalinowski J."/>
            <person name="Ruckert C."/>
        </authorList>
    </citation>
    <scope>NUCLEOTIDE SEQUENCE</scope>
    <source>
        <strain evidence="1">JCM 10088</strain>
    </source>
</reference>
<reference evidence="1" key="2">
    <citation type="submission" date="2020-09" db="EMBL/GenBank/DDBJ databases">
        <authorList>
            <person name="Sun Q."/>
            <person name="Ohkuma M."/>
        </authorList>
    </citation>
    <scope>NUCLEOTIDE SEQUENCE</scope>
    <source>
        <strain evidence="1">JCM 10088</strain>
    </source>
</reference>
<comment type="caution">
    <text evidence="1">The sequence shown here is derived from an EMBL/GenBank/DDBJ whole genome shotgun (WGS) entry which is preliminary data.</text>
</comment>
<proteinExistence type="predicted"/>
<organism evidence="1 2">
    <name type="scientific">Thermocladium modestius</name>
    <dbReference type="NCBI Taxonomy" id="62609"/>
    <lineage>
        <taxon>Archaea</taxon>
        <taxon>Thermoproteota</taxon>
        <taxon>Thermoprotei</taxon>
        <taxon>Thermoproteales</taxon>
        <taxon>Thermoproteaceae</taxon>
        <taxon>Thermocladium</taxon>
    </lineage>
</organism>
<evidence type="ECO:0000313" key="2">
    <source>
        <dbReference type="Proteomes" id="UP000610960"/>
    </source>
</evidence>
<gene>
    <name evidence="1" type="ORF">GCM10007981_12260</name>
</gene>
<protein>
    <submittedName>
        <fullName evidence="1">Uncharacterized protein</fullName>
    </submittedName>
</protein>
<dbReference type="AlphaFoldDB" id="A0A830GVN3"/>